<feature type="transmembrane region" description="Helical" evidence="3">
    <location>
        <begin position="204"/>
        <end position="227"/>
    </location>
</feature>
<keyword evidence="3" id="KW-0472">Membrane</keyword>
<keyword evidence="6" id="KW-1185">Reference proteome</keyword>
<gene>
    <name evidence="5" type="ORF">DZC52_11320</name>
</gene>
<dbReference type="OrthoDB" id="7052061at2"/>
<sequence>MAEDHDQQRQRAQGIGIEIALVVLRMAQSVLRVNLSTSIRAGLRYRKRLPSWREVARNEPETVDGSQVGKRVVNDVSSLAGREHPLLGRLELAFDPQSRTLARGGRRRHLAPRESEVLAALLRAEAGRVIARNDLLDAVWGPGDVCEDALTVIISRLRRHFQRLGIDEPVIETVPRRGYRMGECENAAGGWREARRDGRLGRTLGLASLVLSALAVSVSCLALLVAMG</sequence>
<dbReference type="Proteomes" id="UP000260351">
    <property type="component" value="Unassembled WGS sequence"/>
</dbReference>
<dbReference type="GO" id="GO:0000160">
    <property type="term" value="P:phosphorelay signal transduction system"/>
    <property type="evidence" value="ECO:0007669"/>
    <property type="project" value="InterPro"/>
</dbReference>
<dbReference type="AlphaFoldDB" id="A0A3E1K731"/>
<evidence type="ECO:0000256" key="1">
    <source>
        <dbReference type="ARBA" id="ARBA00023125"/>
    </source>
</evidence>
<dbReference type="InterPro" id="IPR016032">
    <property type="entry name" value="Sig_transdc_resp-reg_C-effctor"/>
</dbReference>
<evidence type="ECO:0000259" key="4">
    <source>
        <dbReference type="PROSITE" id="PS51755"/>
    </source>
</evidence>
<dbReference type="Gene3D" id="1.10.10.10">
    <property type="entry name" value="Winged helix-like DNA-binding domain superfamily/Winged helix DNA-binding domain"/>
    <property type="match status" value="1"/>
</dbReference>
<organism evidence="5 6">
    <name type="scientific">Wenzhouxiangella sediminis</name>
    <dbReference type="NCBI Taxonomy" id="1792836"/>
    <lineage>
        <taxon>Bacteria</taxon>
        <taxon>Pseudomonadati</taxon>
        <taxon>Pseudomonadota</taxon>
        <taxon>Gammaproteobacteria</taxon>
        <taxon>Chromatiales</taxon>
        <taxon>Wenzhouxiangellaceae</taxon>
        <taxon>Wenzhouxiangella</taxon>
    </lineage>
</organism>
<dbReference type="InterPro" id="IPR036388">
    <property type="entry name" value="WH-like_DNA-bd_sf"/>
</dbReference>
<name>A0A3E1K731_9GAMM</name>
<feature type="DNA-binding region" description="OmpR/PhoB-type" evidence="2">
    <location>
        <begin position="84"/>
        <end position="183"/>
    </location>
</feature>
<dbReference type="SUPFAM" id="SSF46894">
    <property type="entry name" value="C-terminal effector domain of the bipartite response regulators"/>
    <property type="match status" value="1"/>
</dbReference>
<dbReference type="SMART" id="SM00862">
    <property type="entry name" value="Trans_reg_C"/>
    <property type="match status" value="1"/>
</dbReference>
<comment type="caution">
    <text evidence="5">The sequence shown here is derived from an EMBL/GenBank/DDBJ whole genome shotgun (WGS) entry which is preliminary data.</text>
</comment>
<protein>
    <recommendedName>
        <fullName evidence="4">OmpR/PhoB-type domain-containing protein</fullName>
    </recommendedName>
</protein>
<reference evidence="5 6" key="1">
    <citation type="submission" date="2018-08" db="EMBL/GenBank/DDBJ databases">
        <title>Wenzhouxiangella salilacus sp. nov., a novel bacterium isolated from a saline lake in Xinjiang Province, China.</title>
        <authorList>
            <person name="Han S."/>
        </authorList>
    </citation>
    <scope>NUCLEOTIDE SEQUENCE [LARGE SCALE GENOMIC DNA]</scope>
    <source>
        <strain evidence="5 6">XDB06</strain>
    </source>
</reference>
<keyword evidence="3" id="KW-1133">Transmembrane helix</keyword>
<dbReference type="InterPro" id="IPR001867">
    <property type="entry name" value="OmpR/PhoB-type_DNA-bd"/>
</dbReference>
<evidence type="ECO:0000256" key="3">
    <source>
        <dbReference type="SAM" id="Phobius"/>
    </source>
</evidence>
<dbReference type="EMBL" id="QUZK01000042">
    <property type="protein sequence ID" value="RFF29773.1"/>
    <property type="molecule type" value="Genomic_DNA"/>
</dbReference>
<keyword evidence="3" id="KW-0812">Transmembrane</keyword>
<evidence type="ECO:0000313" key="6">
    <source>
        <dbReference type="Proteomes" id="UP000260351"/>
    </source>
</evidence>
<keyword evidence="1 2" id="KW-0238">DNA-binding</keyword>
<dbReference type="GO" id="GO:0006355">
    <property type="term" value="P:regulation of DNA-templated transcription"/>
    <property type="evidence" value="ECO:0007669"/>
    <property type="project" value="InterPro"/>
</dbReference>
<dbReference type="PROSITE" id="PS51755">
    <property type="entry name" value="OMPR_PHOB"/>
    <property type="match status" value="1"/>
</dbReference>
<accession>A0A3E1K731</accession>
<feature type="domain" description="OmpR/PhoB-type" evidence="4">
    <location>
        <begin position="84"/>
        <end position="183"/>
    </location>
</feature>
<dbReference type="Pfam" id="PF00486">
    <property type="entry name" value="Trans_reg_C"/>
    <property type="match status" value="1"/>
</dbReference>
<evidence type="ECO:0000256" key="2">
    <source>
        <dbReference type="PROSITE-ProRule" id="PRU01091"/>
    </source>
</evidence>
<dbReference type="CDD" id="cd00383">
    <property type="entry name" value="trans_reg_C"/>
    <property type="match status" value="1"/>
</dbReference>
<evidence type="ECO:0000313" key="5">
    <source>
        <dbReference type="EMBL" id="RFF29773.1"/>
    </source>
</evidence>
<dbReference type="GO" id="GO:0003677">
    <property type="term" value="F:DNA binding"/>
    <property type="evidence" value="ECO:0007669"/>
    <property type="project" value="UniProtKB-UniRule"/>
</dbReference>
<proteinExistence type="predicted"/>